<dbReference type="EMBL" id="CP003989">
    <property type="protein sequence ID" value="AGA34152.1"/>
    <property type="molecule type" value="Genomic_DNA"/>
</dbReference>
<accession>L0DYS2</accession>
<keyword evidence="2" id="KW-0547">Nucleotide-binding</keyword>
<evidence type="ECO:0000256" key="3">
    <source>
        <dbReference type="ARBA" id="ARBA00022840"/>
    </source>
</evidence>
<dbReference type="PANTHER" id="PTHR24220:SF86">
    <property type="entry name" value="ABC TRANSPORTER ABCH.1"/>
    <property type="match status" value="1"/>
</dbReference>
<keyword evidence="1" id="KW-0813">Transport</keyword>
<evidence type="ECO:0000256" key="4">
    <source>
        <dbReference type="ARBA" id="ARBA00038388"/>
    </source>
</evidence>
<comment type="similarity">
    <text evidence="4">Belongs to the ABC transporter superfamily. Macrolide exporter (TC 3.A.1.122) family.</text>
</comment>
<dbReference type="GO" id="GO:0016887">
    <property type="term" value="F:ATP hydrolysis activity"/>
    <property type="evidence" value="ECO:0007669"/>
    <property type="project" value="InterPro"/>
</dbReference>
<dbReference type="PANTHER" id="PTHR24220">
    <property type="entry name" value="IMPORT ATP-BINDING PROTEIN"/>
    <property type="match status" value="1"/>
</dbReference>
<protein>
    <submittedName>
        <fullName evidence="6">ABC transporter related protein</fullName>
    </submittedName>
</protein>
<dbReference type="KEGG" id="tni:TVNIR_2509"/>
<dbReference type="GO" id="GO:0005524">
    <property type="term" value="F:ATP binding"/>
    <property type="evidence" value="ECO:0007669"/>
    <property type="project" value="UniProtKB-KW"/>
</dbReference>
<evidence type="ECO:0000313" key="6">
    <source>
        <dbReference type="EMBL" id="AGA34152.1"/>
    </source>
</evidence>
<feature type="domain" description="ABC transporter" evidence="5">
    <location>
        <begin position="2"/>
        <end position="236"/>
    </location>
</feature>
<evidence type="ECO:0000256" key="1">
    <source>
        <dbReference type="ARBA" id="ARBA00022448"/>
    </source>
</evidence>
<evidence type="ECO:0000259" key="5">
    <source>
        <dbReference type="PROSITE" id="PS50893"/>
    </source>
</evidence>
<dbReference type="InterPro" id="IPR027417">
    <property type="entry name" value="P-loop_NTPase"/>
</dbReference>
<keyword evidence="7" id="KW-1185">Reference proteome</keyword>
<dbReference type="SUPFAM" id="SSF52540">
    <property type="entry name" value="P-loop containing nucleoside triphosphate hydrolases"/>
    <property type="match status" value="1"/>
</dbReference>
<dbReference type="Proteomes" id="UP000010809">
    <property type="component" value="Chromosome"/>
</dbReference>
<dbReference type="GO" id="GO:0022857">
    <property type="term" value="F:transmembrane transporter activity"/>
    <property type="evidence" value="ECO:0007669"/>
    <property type="project" value="UniProtKB-ARBA"/>
</dbReference>
<dbReference type="CDD" id="cd03255">
    <property type="entry name" value="ABC_MJ0796_LolCDE_FtsE"/>
    <property type="match status" value="1"/>
</dbReference>
<dbReference type="InterPro" id="IPR017871">
    <property type="entry name" value="ABC_transporter-like_CS"/>
</dbReference>
<reference evidence="6" key="1">
    <citation type="submission" date="2015-12" db="EMBL/GenBank/DDBJ databases">
        <authorList>
            <person name="Tikhonova T.V."/>
            <person name="Pavlov A.R."/>
            <person name="Beletsky A.V."/>
            <person name="Mardanov A.V."/>
            <person name="Sorokin D.Y."/>
            <person name="Ravin N.V."/>
            <person name="Popov V.O."/>
        </authorList>
    </citation>
    <scope>NUCLEOTIDE SEQUENCE</scope>
    <source>
        <strain evidence="6">DSM 14787</strain>
    </source>
</reference>
<dbReference type="PROSITE" id="PS50893">
    <property type="entry name" value="ABC_TRANSPORTER_2"/>
    <property type="match status" value="1"/>
</dbReference>
<proteinExistence type="inferred from homology"/>
<dbReference type="Pfam" id="PF00005">
    <property type="entry name" value="ABC_tran"/>
    <property type="match status" value="1"/>
</dbReference>
<dbReference type="PATRIC" id="fig|1255043.3.peg.2532"/>
<dbReference type="SMART" id="SM00382">
    <property type="entry name" value="AAA"/>
    <property type="match status" value="1"/>
</dbReference>
<dbReference type="GO" id="GO:0005886">
    <property type="term" value="C:plasma membrane"/>
    <property type="evidence" value="ECO:0007669"/>
    <property type="project" value="TreeGrafter"/>
</dbReference>
<dbReference type="PROSITE" id="PS00211">
    <property type="entry name" value="ABC_TRANSPORTER_1"/>
    <property type="match status" value="1"/>
</dbReference>
<dbReference type="InterPro" id="IPR017911">
    <property type="entry name" value="MacB-like_ATP-bd"/>
</dbReference>
<evidence type="ECO:0000313" key="7">
    <source>
        <dbReference type="Proteomes" id="UP000010809"/>
    </source>
</evidence>
<keyword evidence="3" id="KW-0067">ATP-binding</keyword>
<name>L0DYS2_THIND</name>
<dbReference type="AlphaFoldDB" id="L0DYS2"/>
<sequence length="240" mass="26084">MLELVDVVKGFSVGGHRVEPLRGVSLAVQPGDYSAIIGPSGSGKSTLLHVLGCLERPDRGEVIVGGRSVQTLDDEALSIFRGRTLGFVFQRFHLVDRMTALRNVEMPLDYRADLSRAERRTRAEAALAQVGLAAHAGHRPRQLSGGQQQRVAIARALAARPRILLLDEPTGNLDPETGAEVLSIVRDLRRREPQMAVILVTHDHDLAARAERCYRLDAGKLWPVASAGADRAGGQMLRAL</sequence>
<dbReference type="FunFam" id="3.40.50.300:FF:000032">
    <property type="entry name" value="Export ABC transporter ATP-binding protein"/>
    <property type="match status" value="1"/>
</dbReference>
<dbReference type="Gene3D" id="3.40.50.300">
    <property type="entry name" value="P-loop containing nucleotide triphosphate hydrolases"/>
    <property type="match status" value="1"/>
</dbReference>
<dbReference type="InterPro" id="IPR003439">
    <property type="entry name" value="ABC_transporter-like_ATP-bd"/>
</dbReference>
<dbReference type="InterPro" id="IPR003593">
    <property type="entry name" value="AAA+_ATPase"/>
</dbReference>
<organism evidence="6 7">
    <name type="scientific">Thioalkalivibrio nitratireducens (strain DSM 14787 / UNIQEM 213 / ALEN2)</name>
    <dbReference type="NCBI Taxonomy" id="1255043"/>
    <lineage>
        <taxon>Bacteria</taxon>
        <taxon>Pseudomonadati</taxon>
        <taxon>Pseudomonadota</taxon>
        <taxon>Gammaproteobacteria</taxon>
        <taxon>Chromatiales</taxon>
        <taxon>Ectothiorhodospiraceae</taxon>
        <taxon>Thioalkalivibrio</taxon>
    </lineage>
</organism>
<dbReference type="eggNOG" id="COG1136">
    <property type="taxonomic scope" value="Bacteria"/>
</dbReference>
<evidence type="ECO:0000256" key="2">
    <source>
        <dbReference type="ARBA" id="ARBA00022741"/>
    </source>
</evidence>
<dbReference type="InterPro" id="IPR015854">
    <property type="entry name" value="ABC_transpr_LolD-like"/>
</dbReference>
<dbReference type="STRING" id="1255043.TVNIR_2509"/>
<gene>
    <name evidence="6" type="ordered locus">TVNIR_2509</name>
</gene>
<dbReference type="GO" id="GO:1902495">
    <property type="term" value="C:transmembrane transporter complex"/>
    <property type="evidence" value="ECO:0007669"/>
    <property type="project" value="UniProtKB-ARBA"/>
</dbReference>
<dbReference type="HOGENOM" id="CLU_000604_1_22_6"/>